<dbReference type="AlphaFoldDB" id="A0A438IXL6"/>
<name>A0A438IXL6_VITVI</name>
<organism evidence="2 3">
    <name type="scientific">Vitis vinifera</name>
    <name type="common">Grape</name>
    <dbReference type="NCBI Taxonomy" id="29760"/>
    <lineage>
        <taxon>Eukaryota</taxon>
        <taxon>Viridiplantae</taxon>
        <taxon>Streptophyta</taxon>
        <taxon>Embryophyta</taxon>
        <taxon>Tracheophyta</taxon>
        <taxon>Spermatophyta</taxon>
        <taxon>Magnoliopsida</taxon>
        <taxon>eudicotyledons</taxon>
        <taxon>Gunneridae</taxon>
        <taxon>Pentapetalae</taxon>
        <taxon>rosids</taxon>
        <taxon>Vitales</taxon>
        <taxon>Vitaceae</taxon>
        <taxon>Viteae</taxon>
        <taxon>Vitis</taxon>
    </lineage>
</organism>
<dbReference type="CDD" id="cd23659">
    <property type="entry name" value="USP_At3g01520-like"/>
    <property type="match status" value="1"/>
</dbReference>
<dbReference type="Proteomes" id="UP000288805">
    <property type="component" value="Unassembled WGS sequence"/>
</dbReference>
<sequence length="205" mass="22575">MGSLMEEEVEKMRKEKRIVVAVDESEESMYALSWCLTNLVSDANKTKSTLILLYVKPPPPLYNSLDAAGEKFMFSPFFLCSISGIKPVDRLFLFLLVPTGSSGYLFANDVVGAMEKYGWDLVNSVMARAEAVFKDFSSIMSVEKKVGTGDAKDVICGAVEKLGADILVMGSHDYGFFKRALLGSVSDHCAKHVKCPVVVVKRPRD</sequence>
<dbReference type="Gene3D" id="3.40.50.620">
    <property type="entry name" value="HUPs"/>
    <property type="match status" value="1"/>
</dbReference>
<evidence type="ECO:0000313" key="3">
    <source>
        <dbReference type="Proteomes" id="UP000288805"/>
    </source>
</evidence>
<dbReference type="SUPFAM" id="SSF52402">
    <property type="entry name" value="Adenine nucleotide alpha hydrolases-like"/>
    <property type="match status" value="1"/>
</dbReference>
<comment type="caution">
    <text evidence="2">The sequence shown here is derived from an EMBL/GenBank/DDBJ whole genome shotgun (WGS) entry which is preliminary data.</text>
</comment>
<dbReference type="InterPro" id="IPR014729">
    <property type="entry name" value="Rossmann-like_a/b/a_fold"/>
</dbReference>
<dbReference type="InterPro" id="IPR006016">
    <property type="entry name" value="UspA"/>
</dbReference>
<dbReference type="Pfam" id="PF00582">
    <property type="entry name" value="Usp"/>
    <property type="match status" value="2"/>
</dbReference>
<dbReference type="EMBL" id="QGNW01000075">
    <property type="protein sequence ID" value="RVX01452.1"/>
    <property type="molecule type" value="Genomic_DNA"/>
</dbReference>
<dbReference type="PANTHER" id="PTHR31964:SF126">
    <property type="entry name" value="ADENINE NUCLEOTIDE ALPHA HYDROLASES-LIKE SUPERFAMILY PROTEIN"/>
    <property type="match status" value="1"/>
</dbReference>
<dbReference type="InterPro" id="IPR006015">
    <property type="entry name" value="Universal_stress_UspA"/>
</dbReference>
<feature type="domain" description="UspA" evidence="1">
    <location>
        <begin position="137"/>
        <end position="201"/>
    </location>
</feature>
<proteinExistence type="predicted"/>
<accession>A0A438IXL6</accession>
<feature type="domain" description="UspA" evidence="1">
    <location>
        <begin position="16"/>
        <end position="68"/>
    </location>
</feature>
<dbReference type="PRINTS" id="PR01438">
    <property type="entry name" value="UNVRSLSTRESS"/>
</dbReference>
<dbReference type="PANTHER" id="PTHR31964">
    <property type="entry name" value="ADENINE NUCLEOTIDE ALPHA HYDROLASES-LIKE SUPERFAMILY PROTEIN"/>
    <property type="match status" value="1"/>
</dbReference>
<evidence type="ECO:0000313" key="2">
    <source>
        <dbReference type="EMBL" id="RVX01452.1"/>
    </source>
</evidence>
<protein>
    <submittedName>
        <fullName evidence="2">Universal stress protein A-like protein</fullName>
    </submittedName>
</protein>
<evidence type="ECO:0000259" key="1">
    <source>
        <dbReference type="Pfam" id="PF00582"/>
    </source>
</evidence>
<gene>
    <name evidence="2" type="primary">VvCHDp000137_10</name>
    <name evidence="2" type="ORF">CK203_017574</name>
</gene>
<reference evidence="2 3" key="1">
    <citation type="journal article" date="2018" name="PLoS Genet.">
        <title>Population sequencing reveals clonal diversity and ancestral inbreeding in the grapevine cultivar Chardonnay.</title>
        <authorList>
            <person name="Roach M.J."/>
            <person name="Johnson D.L."/>
            <person name="Bohlmann J."/>
            <person name="van Vuuren H.J."/>
            <person name="Jones S.J."/>
            <person name="Pretorius I.S."/>
            <person name="Schmidt S.A."/>
            <person name="Borneman A.R."/>
        </authorList>
    </citation>
    <scope>NUCLEOTIDE SEQUENCE [LARGE SCALE GENOMIC DNA]</scope>
    <source>
        <strain evidence="3">cv. Chardonnay</strain>
        <tissue evidence="2">Leaf</tissue>
    </source>
</reference>